<dbReference type="AlphaFoldDB" id="A0A2W5H2F4"/>
<protein>
    <recommendedName>
        <fullName evidence="1">Lipid/polyisoprenoid-binding YceI-like domain-containing protein</fullName>
    </recommendedName>
</protein>
<dbReference type="PANTHER" id="PTHR34406">
    <property type="entry name" value="PROTEIN YCEI"/>
    <property type="match status" value="1"/>
</dbReference>
<dbReference type="EMBL" id="QFOI01000009">
    <property type="protein sequence ID" value="PZP52226.1"/>
    <property type="molecule type" value="Genomic_DNA"/>
</dbReference>
<dbReference type="Pfam" id="PF04264">
    <property type="entry name" value="YceI"/>
    <property type="match status" value="1"/>
</dbReference>
<evidence type="ECO:0000259" key="1">
    <source>
        <dbReference type="SMART" id="SM00867"/>
    </source>
</evidence>
<dbReference type="SMART" id="SM00867">
    <property type="entry name" value="YceI"/>
    <property type="match status" value="1"/>
</dbReference>
<accession>A0A2W5H2F4</accession>
<dbReference type="Proteomes" id="UP000249645">
    <property type="component" value="Unassembled WGS sequence"/>
</dbReference>
<sequence length="174" mass="19173">MATYKIDAAHSDIYFKVKHLAISTVIGSFKSFDATLEAEKDDFSDLKVSFEADINSISTNNDQRDQHLKSADFFDAEKYPKLTFNSTSVTKDGDELEVKGDLTLHGVTNAVVLTAEYNGSVVDPYGQSKVGFDIKGKIKRKDFGLTWSAVTEAGSIVVSDEVKLEFAVQFIKQA</sequence>
<dbReference type="SUPFAM" id="SSF101874">
    <property type="entry name" value="YceI-like"/>
    <property type="match status" value="1"/>
</dbReference>
<name>A0A2W5H2F4_9SPHI</name>
<dbReference type="InterPro" id="IPR036761">
    <property type="entry name" value="TTHA0802/YceI-like_sf"/>
</dbReference>
<dbReference type="InterPro" id="IPR007372">
    <property type="entry name" value="Lipid/polyisoprenoid-bd_YceI"/>
</dbReference>
<gene>
    <name evidence="2" type="ORF">DI598_01210</name>
</gene>
<reference evidence="2 3" key="1">
    <citation type="submission" date="2017-11" db="EMBL/GenBank/DDBJ databases">
        <title>Infants hospitalized years apart are colonized by the same room-sourced microbial strains.</title>
        <authorList>
            <person name="Brooks B."/>
            <person name="Olm M.R."/>
            <person name="Firek B.A."/>
            <person name="Baker R."/>
            <person name="Thomas B.C."/>
            <person name="Morowitz M.J."/>
            <person name="Banfield J.F."/>
        </authorList>
    </citation>
    <scope>NUCLEOTIDE SEQUENCE [LARGE SCALE GENOMIC DNA]</scope>
    <source>
        <strain evidence="2">S2_009_000_R2_76</strain>
    </source>
</reference>
<comment type="caution">
    <text evidence="2">The sequence shown here is derived from an EMBL/GenBank/DDBJ whole genome shotgun (WGS) entry which is preliminary data.</text>
</comment>
<organism evidence="2 3">
    <name type="scientific">Pseudopedobacter saltans</name>
    <dbReference type="NCBI Taxonomy" id="151895"/>
    <lineage>
        <taxon>Bacteria</taxon>
        <taxon>Pseudomonadati</taxon>
        <taxon>Bacteroidota</taxon>
        <taxon>Sphingobacteriia</taxon>
        <taxon>Sphingobacteriales</taxon>
        <taxon>Sphingobacteriaceae</taxon>
        <taxon>Pseudopedobacter</taxon>
    </lineage>
</organism>
<dbReference type="Gene3D" id="2.40.128.110">
    <property type="entry name" value="Lipid/polyisoprenoid-binding, YceI-like"/>
    <property type="match status" value="1"/>
</dbReference>
<evidence type="ECO:0000313" key="3">
    <source>
        <dbReference type="Proteomes" id="UP000249645"/>
    </source>
</evidence>
<feature type="domain" description="Lipid/polyisoprenoid-binding YceI-like" evidence="1">
    <location>
        <begin position="3"/>
        <end position="171"/>
    </location>
</feature>
<dbReference type="PANTHER" id="PTHR34406:SF1">
    <property type="entry name" value="PROTEIN YCEI"/>
    <property type="match status" value="1"/>
</dbReference>
<proteinExistence type="predicted"/>
<evidence type="ECO:0000313" key="2">
    <source>
        <dbReference type="EMBL" id="PZP52226.1"/>
    </source>
</evidence>